<name>A0A3L6DXB5_MAIZE</name>
<dbReference type="Proteomes" id="UP000251960">
    <property type="component" value="Chromosome 7"/>
</dbReference>
<dbReference type="AlphaFoldDB" id="A0A3L6DXB5"/>
<proteinExistence type="predicted"/>
<dbReference type="EMBL" id="NCVQ01000008">
    <property type="protein sequence ID" value="PWZ12958.1"/>
    <property type="molecule type" value="Genomic_DNA"/>
</dbReference>
<gene>
    <name evidence="1" type="ORF">Zm00014a_018554</name>
</gene>
<evidence type="ECO:0000313" key="1">
    <source>
        <dbReference type="EMBL" id="PWZ12958.1"/>
    </source>
</evidence>
<sequence>MWIICLGLGLATSIKMAYLCFYLEQRSCVGPSGSVGMS</sequence>
<accession>A0A3L6DXB5</accession>
<reference evidence="1" key="1">
    <citation type="journal article" date="2018" name="Nat. Genet.">
        <title>Extensive intraspecific gene order and gene structural variations between Mo17 and other maize genomes.</title>
        <authorList>
            <person name="Sun S."/>
            <person name="Zhou Y."/>
            <person name="Chen J."/>
            <person name="Shi J."/>
            <person name="Zhao H."/>
            <person name="Zhao H."/>
            <person name="Song W."/>
            <person name="Zhang M."/>
            <person name="Cui Y."/>
            <person name="Dong X."/>
            <person name="Liu H."/>
            <person name="Ma X."/>
            <person name="Jiao Y."/>
            <person name="Wang B."/>
            <person name="Wei X."/>
            <person name="Stein J.C."/>
            <person name="Glaubitz J.C."/>
            <person name="Lu F."/>
            <person name="Yu G."/>
            <person name="Liang C."/>
            <person name="Fengler K."/>
            <person name="Li B."/>
            <person name="Rafalski A."/>
            <person name="Schnable P.S."/>
            <person name="Ware D.H."/>
            <person name="Buckler E.S."/>
            <person name="Lai J."/>
        </authorList>
    </citation>
    <scope>NUCLEOTIDE SEQUENCE [LARGE SCALE GENOMIC DNA]</scope>
    <source>
        <tissue evidence="1">Seedling</tissue>
    </source>
</reference>
<comment type="caution">
    <text evidence="1">The sequence shown here is derived from an EMBL/GenBank/DDBJ whole genome shotgun (WGS) entry which is preliminary data.</text>
</comment>
<protein>
    <submittedName>
        <fullName evidence="1">Uncharacterized protein</fullName>
    </submittedName>
</protein>
<organism evidence="1">
    <name type="scientific">Zea mays</name>
    <name type="common">Maize</name>
    <dbReference type="NCBI Taxonomy" id="4577"/>
    <lineage>
        <taxon>Eukaryota</taxon>
        <taxon>Viridiplantae</taxon>
        <taxon>Streptophyta</taxon>
        <taxon>Embryophyta</taxon>
        <taxon>Tracheophyta</taxon>
        <taxon>Spermatophyta</taxon>
        <taxon>Magnoliopsida</taxon>
        <taxon>Liliopsida</taxon>
        <taxon>Poales</taxon>
        <taxon>Poaceae</taxon>
        <taxon>PACMAD clade</taxon>
        <taxon>Panicoideae</taxon>
        <taxon>Andropogonodae</taxon>
        <taxon>Andropogoneae</taxon>
        <taxon>Tripsacinae</taxon>
        <taxon>Zea</taxon>
    </lineage>
</organism>